<keyword evidence="5" id="KW-1185">Reference proteome</keyword>
<feature type="signal peptide" evidence="2">
    <location>
        <begin position="1"/>
        <end position="26"/>
    </location>
</feature>
<evidence type="ECO:0000313" key="4">
    <source>
        <dbReference type="EMBL" id="MBF4695184.1"/>
    </source>
</evidence>
<protein>
    <submittedName>
        <fullName evidence="4">S-layer homology domain-containing protein</fullName>
    </submittedName>
</protein>
<accession>A0ABR9ZXI7</accession>
<evidence type="ECO:0000313" key="5">
    <source>
        <dbReference type="Proteomes" id="UP000614200"/>
    </source>
</evidence>
<keyword evidence="1" id="KW-0677">Repeat</keyword>
<dbReference type="InterPro" id="IPR001119">
    <property type="entry name" value="SLH_dom"/>
</dbReference>
<dbReference type="EMBL" id="JADKNH010000013">
    <property type="protein sequence ID" value="MBF4695184.1"/>
    <property type="molecule type" value="Genomic_DNA"/>
</dbReference>
<name>A0ABR9ZXI7_9FIRM</name>
<dbReference type="Pfam" id="PF00395">
    <property type="entry name" value="SLH"/>
    <property type="match status" value="2"/>
</dbReference>
<evidence type="ECO:0000259" key="3">
    <source>
        <dbReference type="PROSITE" id="PS51272"/>
    </source>
</evidence>
<evidence type="ECO:0000256" key="1">
    <source>
        <dbReference type="ARBA" id="ARBA00022737"/>
    </source>
</evidence>
<reference evidence="4 5" key="1">
    <citation type="submission" date="2020-11" db="EMBL/GenBank/DDBJ databases">
        <title>Fusibacter basophilias sp. nov.</title>
        <authorList>
            <person name="Qiu D."/>
        </authorList>
    </citation>
    <scope>NUCLEOTIDE SEQUENCE [LARGE SCALE GENOMIC DNA]</scope>
    <source>
        <strain evidence="4 5">Q10-2</strain>
    </source>
</reference>
<feature type="chain" id="PRO_5046187459" evidence="2">
    <location>
        <begin position="27"/>
        <end position="1020"/>
    </location>
</feature>
<evidence type="ECO:0000256" key="2">
    <source>
        <dbReference type="SAM" id="SignalP"/>
    </source>
</evidence>
<dbReference type="PROSITE" id="PS51272">
    <property type="entry name" value="SLH"/>
    <property type="match status" value="2"/>
</dbReference>
<dbReference type="Proteomes" id="UP000614200">
    <property type="component" value="Unassembled WGS sequence"/>
</dbReference>
<gene>
    <name evidence="4" type="ORF">ISU02_18955</name>
</gene>
<sequence length="1020" mass="114113">MKRLISLILTISIMLLPSLSSMVVYAEAPFDIPVPEFTAIKTDLADAKSYTAYDKGLELIVNSTFTDVSKDPYKEDIIRMATLGIVKQYGDRKYYPGNNATGYDALATLVRLAGNEAAVMQRVYAQAGGTSSTTAVDLLMNQEYLTEAQTLGIVTQDEIVNLNNPVKKEQLAVWVGRALGVAPVFKQETVFSFNDWETVNPVYRSIIEKVVSDGIVPLKNDGSFGPKDSVKRGELARVARATLESNYTPLNIASGYGLVIGNKSEKVYEDGNTITRDTITVKNTDGTVTNLISETHTKGNKRYDFVTFKNGVPSDHKILKLGDEIEYLLQNDRVMYAQALDHDLVLEKINANTLADEFSIFHYGTVSEIKTKNQAKNGKNVITEIYRVVDVTGDVFDILVDEDLYTGLRDDIVTYKAPGVGGVKLLNTGDVIEYLVNPDREVIYIKVAPLESKTISGTVREVTPITDTEAATMTIYGFDDKVYEYPIAPYADLRINQRYTDLSNFVYGMNVNIKVANGYIINALGESYSGEPGSIPDFGKIRMGTVESIYKQSINVMLENGTYEVVNITSGTVLTKDGGVVSLGALKVGDKIKAYYNDIYTKDASRIEIEAPEILFEVIYKGKIKNVNESKGVLQLIGADGRSNPEYIDNDSWTASNKYAIDLNIDDKTSIYKGNQKVKIDDLEKNYANYTAYAVVEKKFGEQRVVKLSIATGRENIYSSAVKYADYTLSKFEINTKENFNLTEGTIVIRDGKVVPNNKLKTWDTVFVVAESPKGAYSDNAMVVKVVTPYDNIFDAIRIGAIENVNTNSVTLANYSYYTNNGLNDITEEESGYYKYFSDTEIVDVTDKDKKKIIKPSEFYHMSYSRVENKDSVYSYYAQGLQYERYYAFMVVDQEDEDGGILAMHLRHKGLLQGKDIDDTLYLEKDIATTLEDTFKSARLSRGTIVSDDTTWNRFEITDSHDWMNYTAQWASNTTNIYIEYSDAIVIKNNKVISKDDVKIGDYIYVMRINANALVIFVES</sequence>
<feature type="domain" description="SLH" evidence="3">
    <location>
        <begin position="60"/>
        <end position="123"/>
    </location>
</feature>
<comment type="caution">
    <text evidence="4">The sequence shown here is derived from an EMBL/GenBank/DDBJ whole genome shotgun (WGS) entry which is preliminary data.</text>
</comment>
<feature type="domain" description="SLH" evidence="3">
    <location>
        <begin position="190"/>
        <end position="253"/>
    </location>
</feature>
<organism evidence="4 5">
    <name type="scientific">Fusibacter ferrireducens</name>
    <dbReference type="NCBI Taxonomy" id="2785058"/>
    <lineage>
        <taxon>Bacteria</taxon>
        <taxon>Bacillati</taxon>
        <taxon>Bacillota</taxon>
        <taxon>Clostridia</taxon>
        <taxon>Eubacteriales</taxon>
        <taxon>Eubacteriales Family XII. Incertae Sedis</taxon>
        <taxon>Fusibacter</taxon>
    </lineage>
</organism>
<proteinExistence type="predicted"/>
<dbReference type="RefSeq" id="WP_194703427.1">
    <property type="nucleotide sequence ID" value="NZ_JADKNH010000013.1"/>
</dbReference>
<keyword evidence="2" id="KW-0732">Signal</keyword>